<reference evidence="2" key="4">
    <citation type="submission" date="2019-03" db="UniProtKB">
        <authorList>
            <consortium name="EnsemblPlants"/>
        </authorList>
    </citation>
    <scope>IDENTIFICATION</scope>
</reference>
<organism evidence="2 3">
    <name type="scientific">Aegilops tauschii subsp. strangulata</name>
    <name type="common">Goatgrass</name>
    <dbReference type="NCBI Taxonomy" id="200361"/>
    <lineage>
        <taxon>Eukaryota</taxon>
        <taxon>Viridiplantae</taxon>
        <taxon>Streptophyta</taxon>
        <taxon>Embryophyta</taxon>
        <taxon>Tracheophyta</taxon>
        <taxon>Spermatophyta</taxon>
        <taxon>Magnoliopsida</taxon>
        <taxon>Liliopsida</taxon>
        <taxon>Poales</taxon>
        <taxon>Poaceae</taxon>
        <taxon>BOP clade</taxon>
        <taxon>Pooideae</taxon>
        <taxon>Triticodae</taxon>
        <taxon>Triticeae</taxon>
        <taxon>Triticinae</taxon>
        <taxon>Aegilops</taxon>
    </lineage>
</organism>
<reference evidence="3" key="1">
    <citation type="journal article" date="2014" name="Science">
        <title>Ancient hybridizations among the ancestral genomes of bread wheat.</title>
        <authorList>
            <consortium name="International Wheat Genome Sequencing Consortium,"/>
            <person name="Marcussen T."/>
            <person name="Sandve S.R."/>
            <person name="Heier L."/>
            <person name="Spannagl M."/>
            <person name="Pfeifer M."/>
            <person name="Jakobsen K.S."/>
            <person name="Wulff B.B."/>
            <person name="Steuernagel B."/>
            <person name="Mayer K.F."/>
            <person name="Olsen O.A."/>
        </authorList>
    </citation>
    <scope>NUCLEOTIDE SEQUENCE [LARGE SCALE GENOMIC DNA]</scope>
    <source>
        <strain evidence="3">cv. AL8/78</strain>
    </source>
</reference>
<dbReference type="Gramene" id="AET7Gv20743500.1">
    <property type="protein sequence ID" value="AET7Gv20743500.1"/>
    <property type="gene ID" value="AET7Gv20743500"/>
</dbReference>
<evidence type="ECO:0000313" key="3">
    <source>
        <dbReference type="Proteomes" id="UP000015105"/>
    </source>
</evidence>
<reference evidence="2" key="3">
    <citation type="journal article" date="2017" name="Nature">
        <title>Genome sequence of the progenitor of the wheat D genome Aegilops tauschii.</title>
        <authorList>
            <person name="Luo M.C."/>
            <person name="Gu Y.Q."/>
            <person name="Puiu D."/>
            <person name="Wang H."/>
            <person name="Twardziok S.O."/>
            <person name="Deal K.R."/>
            <person name="Huo N."/>
            <person name="Zhu T."/>
            <person name="Wang L."/>
            <person name="Wang Y."/>
            <person name="McGuire P.E."/>
            <person name="Liu S."/>
            <person name="Long H."/>
            <person name="Ramasamy R.K."/>
            <person name="Rodriguez J.C."/>
            <person name="Van S.L."/>
            <person name="Yuan L."/>
            <person name="Wang Z."/>
            <person name="Xia Z."/>
            <person name="Xiao L."/>
            <person name="Anderson O.D."/>
            <person name="Ouyang S."/>
            <person name="Liang Y."/>
            <person name="Zimin A.V."/>
            <person name="Pertea G."/>
            <person name="Qi P."/>
            <person name="Bennetzen J.L."/>
            <person name="Dai X."/>
            <person name="Dawson M.W."/>
            <person name="Muller H.G."/>
            <person name="Kugler K."/>
            <person name="Rivarola-Duarte L."/>
            <person name="Spannagl M."/>
            <person name="Mayer K.F.X."/>
            <person name="Lu F.H."/>
            <person name="Bevan M.W."/>
            <person name="Leroy P."/>
            <person name="Li P."/>
            <person name="You F.M."/>
            <person name="Sun Q."/>
            <person name="Liu Z."/>
            <person name="Lyons E."/>
            <person name="Wicker T."/>
            <person name="Salzberg S.L."/>
            <person name="Devos K.M."/>
            <person name="Dvorak J."/>
        </authorList>
    </citation>
    <scope>NUCLEOTIDE SEQUENCE [LARGE SCALE GENOMIC DNA]</scope>
    <source>
        <strain evidence="2">cv. AL8/78</strain>
    </source>
</reference>
<dbReference type="Proteomes" id="UP000015105">
    <property type="component" value="Chromosome 7D"/>
</dbReference>
<keyword evidence="3" id="KW-1185">Reference proteome</keyword>
<sequence>FELLHSPTVRKREDGDDEMMLFVFPALHLIGTDGVALREPRIPHHTSSLTGEKFVKELLEGHVKNRRVAFRMEPHIFKSLANYLRREKLVYDTRIKVEEKLASFLWMLSHNSSFEDLQVRFGHSGDTFHWKMKNFFDIIPTLSKHFLKPPNPSQVHSKIQSHTDSFLIFVFLLRQL</sequence>
<evidence type="ECO:0000313" key="2">
    <source>
        <dbReference type="EnsemblPlants" id="AET7Gv20743500.1"/>
    </source>
</evidence>
<reference evidence="3" key="2">
    <citation type="journal article" date="2017" name="Nat. Plants">
        <title>The Aegilops tauschii genome reveals multiple impacts of transposons.</title>
        <authorList>
            <person name="Zhao G."/>
            <person name="Zou C."/>
            <person name="Li K."/>
            <person name="Wang K."/>
            <person name="Li T."/>
            <person name="Gao L."/>
            <person name="Zhang X."/>
            <person name="Wang H."/>
            <person name="Yang Z."/>
            <person name="Liu X."/>
            <person name="Jiang W."/>
            <person name="Mao L."/>
            <person name="Kong X."/>
            <person name="Jiao Y."/>
            <person name="Jia J."/>
        </authorList>
    </citation>
    <scope>NUCLEOTIDE SEQUENCE [LARGE SCALE GENOMIC DNA]</scope>
    <source>
        <strain evidence="3">cv. AL8/78</strain>
    </source>
</reference>
<feature type="domain" description="DUF8040" evidence="1">
    <location>
        <begin position="46"/>
        <end position="139"/>
    </location>
</feature>
<dbReference type="InterPro" id="IPR058353">
    <property type="entry name" value="DUF8040"/>
</dbReference>
<proteinExistence type="predicted"/>
<dbReference type="Pfam" id="PF26138">
    <property type="entry name" value="DUF8040"/>
    <property type="match status" value="1"/>
</dbReference>
<accession>A0A453RWU1</accession>
<name>A0A453RWU1_AEGTS</name>
<dbReference type="AlphaFoldDB" id="A0A453RWU1"/>
<reference evidence="2" key="5">
    <citation type="journal article" date="2021" name="G3 (Bethesda)">
        <title>Aegilops tauschii genome assembly Aet v5.0 features greater sequence contiguity and improved annotation.</title>
        <authorList>
            <person name="Wang L."/>
            <person name="Zhu T."/>
            <person name="Rodriguez J.C."/>
            <person name="Deal K.R."/>
            <person name="Dubcovsky J."/>
            <person name="McGuire P.E."/>
            <person name="Lux T."/>
            <person name="Spannagl M."/>
            <person name="Mayer K.F.X."/>
            <person name="Baldrich P."/>
            <person name="Meyers B.C."/>
            <person name="Huo N."/>
            <person name="Gu Y.Q."/>
            <person name="Zhou H."/>
            <person name="Devos K.M."/>
            <person name="Bennetzen J.L."/>
            <person name="Unver T."/>
            <person name="Budak H."/>
            <person name="Gulick P.J."/>
            <person name="Galiba G."/>
            <person name="Kalapos B."/>
            <person name="Nelson D.R."/>
            <person name="Li P."/>
            <person name="You F.M."/>
            <person name="Luo M.C."/>
            <person name="Dvorak J."/>
        </authorList>
    </citation>
    <scope>NUCLEOTIDE SEQUENCE [LARGE SCALE GENOMIC DNA]</scope>
    <source>
        <strain evidence="2">cv. AL8/78</strain>
    </source>
</reference>
<protein>
    <recommendedName>
        <fullName evidence="1">DUF8040 domain-containing protein</fullName>
    </recommendedName>
</protein>
<evidence type="ECO:0000259" key="1">
    <source>
        <dbReference type="Pfam" id="PF26138"/>
    </source>
</evidence>
<dbReference type="STRING" id="200361.A0A453RWU1"/>
<dbReference type="EnsemblPlants" id="AET7Gv20743500.1">
    <property type="protein sequence ID" value="AET7Gv20743500.1"/>
    <property type="gene ID" value="AET7Gv20743500"/>
</dbReference>